<gene>
    <name evidence="6" type="ORF">PLOB_00030967</name>
</gene>
<proteinExistence type="predicted"/>
<evidence type="ECO:0000256" key="1">
    <source>
        <dbReference type="ARBA" id="ARBA00022614"/>
    </source>
</evidence>
<dbReference type="Proteomes" id="UP001159405">
    <property type="component" value="Unassembled WGS sequence"/>
</dbReference>
<accession>A0ABN8MVG0</accession>
<evidence type="ECO:0000313" key="6">
    <source>
        <dbReference type="EMBL" id="CAH3036421.1"/>
    </source>
</evidence>
<keyword evidence="4" id="KW-1133">Transmembrane helix</keyword>
<evidence type="ECO:0000313" key="7">
    <source>
        <dbReference type="Proteomes" id="UP001159405"/>
    </source>
</evidence>
<keyword evidence="1" id="KW-0433">Leucine-rich repeat</keyword>
<evidence type="ECO:0000256" key="4">
    <source>
        <dbReference type="SAM" id="Phobius"/>
    </source>
</evidence>
<evidence type="ECO:0000259" key="5">
    <source>
        <dbReference type="PROSITE" id="PS50837"/>
    </source>
</evidence>
<dbReference type="InterPro" id="IPR007111">
    <property type="entry name" value="NACHT_NTPase"/>
</dbReference>
<organism evidence="6 7">
    <name type="scientific">Porites lobata</name>
    <dbReference type="NCBI Taxonomy" id="104759"/>
    <lineage>
        <taxon>Eukaryota</taxon>
        <taxon>Metazoa</taxon>
        <taxon>Cnidaria</taxon>
        <taxon>Anthozoa</taxon>
        <taxon>Hexacorallia</taxon>
        <taxon>Scleractinia</taxon>
        <taxon>Fungiina</taxon>
        <taxon>Poritidae</taxon>
        <taxon>Porites</taxon>
    </lineage>
</organism>
<feature type="transmembrane region" description="Helical" evidence="4">
    <location>
        <begin position="55"/>
        <end position="76"/>
    </location>
</feature>
<dbReference type="InterPro" id="IPR027417">
    <property type="entry name" value="P-loop_NTPase"/>
</dbReference>
<feature type="domain" description="NACHT" evidence="5">
    <location>
        <begin position="300"/>
        <end position="450"/>
    </location>
</feature>
<feature type="coiled-coil region" evidence="3">
    <location>
        <begin position="22"/>
        <end position="49"/>
    </location>
</feature>
<keyword evidence="4" id="KW-0472">Membrane</keyword>
<dbReference type="PROSITE" id="PS50837">
    <property type="entry name" value="NACHT"/>
    <property type="match status" value="1"/>
</dbReference>
<feature type="transmembrane region" description="Helical" evidence="4">
    <location>
        <begin position="6"/>
        <end position="25"/>
    </location>
</feature>
<sequence length="786" mass="90484">MPVFLFVIINFLVTASVCVFYSQAVKSRVNELEAHIKDEEEQAEQRIRNPTRKKLFTAYCFQLAARFLLGIFFVVIQANLLYPHNFPSNFNCNLIRVDNFTNVTVVATSNVKQTQTSYECHNQRAAKKTFGCHFLIGVTGFFALVAFVEATFILFKFVRSIRREERFMEDPQFYKYYLKSNSNASLLEPERQTLYRTNNHQHQHQPATSTAAYIERMKTYVQTVTDRPLSDLKSPFHRNPGEGFGTDITLDQIYTNLNIHEGRVDSEHLAGDRDTLLKKYPRKTANLPPRPADIFDANKQNILLVGHPGTGKTMFCTKILRDWASDKLFAEVQNKQLDFQVAFLFKLRILNGLADQELNLRELLDRSEYSATLSDENEVWDYIRQNPNKLLVIFDGFDEYSGRTKIDNDDILYRNPREEDRMPLHSLLKNILSGKILAGATVLTTTRPNALSCFGSLCFNRTVEILGFTTDQVEEYVGKFTNGGDKAETIKEHIRSNLILRSFCYIPVNCFIICSCLLKLLIDNSADHLGCLPTKLTEIYSVAIKIFYFCYDDDRYRHHKDKGRYFYLKPFKELPKAVTRVFSKLGEIAFNGIQQGRLVFESHEVNDLEKNGLFQRLPDTSSGLKEGKAQYCFLHLTVQEFFAAKYLVDTMSHEELKTFVSVHIKEGAWKVVMHGLLPLSSVTRETTFFIIRREELGTKIETLTCWPAQEDKELVVTLFNCMYENNLSSLEVQRRLAQIDCNALDFSDCRLSPLDCLTLVHALQSSGKKILHFNLLGNHIDSHIDF</sequence>
<dbReference type="SUPFAM" id="SSF52540">
    <property type="entry name" value="P-loop containing nucleoside triphosphate hydrolases"/>
    <property type="match status" value="1"/>
</dbReference>
<keyword evidence="2" id="KW-0677">Repeat</keyword>
<name>A0ABN8MVG0_9CNID</name>
<dbReference type="InterPro" id="IPR051261">
    <property type="entry name" value="NLR"/>
</dbReference>
<dbReference type="Gene3D" id="3.40.50.300">
    <property type="entry name" value="P-loop containing nucleotide triphosphate hydrolases"/>
    <property type="match status" value="1"/>
</dbReference>
<keyword evidence="7" id="KW-1185">Reference proteome</keyword>
<comment type="caution">
    <text evidence="6">The sequence shown here is derived from an EMBL/GenBank/DDBJ whole genome shotgun (WGS) entry which is preliminary data.</text>
</comment>
<evidence type="ECO:0000256" key="2">
    <source>
        <dbReference type="ARBA" id="ARBA00022737"/>
    </source>
</evidence>
<dbReference type="Gene3D" id="1.20.1440.80">
    <property type="entry name" value="Gap junction channel protein cysteine-rich domain"/>
    <property type="match status" value="1"/>
</dbReference>
<keyword evidence="4" id="KW-0812">Transmembrane</keyword>
<dbReference type="EMBL" id="CALNXK010000004">
    <property type="protein sequence ID" value="CAH3036421.1"/>
    <property type="molecule type" value="Genomic_DNA"/>
</dbReference>
<keyword evidence="3" id="KW-0175">Coiled coil</keyword>
<dbReference type="InterPro" id="IPR038359">
    <property type="entry name" value="Connexin_N_sf"/>
</dbReference>
<protein>
    <recommendedName>
        <fullName evidence="5">NACHT domain-containing protein</fullName>
    </recommendedName>
</protein>
<reference evidence="6 7" key="1">
    <citation type="submission" date="2022-05" db="EMBL/GenBank/DDBJ databases">
        <authorList>
            <consortium name="Genoscope - CEA"/>
            <person name="William W."/>
        </authorList>
    </citation>
    <scope>NUCLEOTIDE SEQUENCE [LARGE SCALE GENOMIC DNA]</scope>
</reference>
<feature type="transmembrane region" description="Helical" evidence="4">
    <location>
        <begin position="134"/>
        <end position="158"/>
    </location>
</feature>
<dbReference type="Pfam" id="PF05729">
    <property type="entry name" value="NACHT"/>
    <property type="match status" value="1"/>
</dbReference>
<dbReference type="PANTHER" id="PTHR24106">
    <property type="entry name" value="NACHT, LRR AND CARD DOMAINS-CONTAINING"/>
    <property type="match status" value="1"/>
</dbReference>
<evidence type="ECO:0000256" key="3">
    <source>
        <dbReference type="SAM" id="Coils"/>
    </source>
</evidence>